<keyword evidence="3 9" id="KW-0813">Transport</keyword>
<dbReference type="Proteomes" id="UP001219525">
    <property type="component" value="Unassembled WGS sequence"/>
</dbReference>
<keyword evidence="11" id="KW-1185">Reference proteome</keyword>
<evidence type="ECO:0000256" key="5">
    <source>
        <dbReference type="ARBA" id="ARBA00022927"/>
    </source>
</evidence>
<keyword evidence="5 9" id="KW-0653">Protein transport</keyword>
<comment type="function">
    <text evidence="9">Functions as a component of the nuclear pore complex (NPC).</text>
</comment>
<dbReference type="EMBL" id="JARJCW010000005">
    <property type="protein sequence ID" value="KAJ7224268.1"/>
    <property type="molecule type" value="Genomic_DNA"/>
</dbReference>
<comment type="similarity">
    <text evidence="2 9">Belongs to the nucleoporin Nup85 family.</text>
</comment>
<keyword evidence="8 9" id="KW-0539">Nucleus</keyword>
<sequence length="711" mass="79916">MSGAHFNLTPPLVPTGRSDDLLLAGQSLSASFSPLDNSLAVFVTNAPTSQPTGSQPEEEQPIYFPGIDAVPSSERRLFITDTLLIFAAFQNLLKTARTKDPEWIQSEQNLAVMRKLSIDYVNFIKECWIHSSQPAPRPDGPLQFSGDHYRSLYTCFSLFVVLYLPESGYEEAPVGEELMEWLNIHFIEPSTEEGDHLSSLKAPWEDETFWPYLTRATLRGLSKATVFFFTMLSGHPSSDLQQLAETMASVISSQPRLQNFAAERDFAYASRRWKDNVKAIRLEMEQIPEADRFDDFDNWWDRLSDIVGILEGRGTIVERVCEELGADWKEVCAAWGVFVDPRLRRQDLPDVAERVLDSMPPDPTSLEDMVHTTLLSGKPVDALLHASQLDRWLSAHLADIMEPLSLLGDPLLQDDISVRDQHILAYAEYLHSDPALWRITVDYMYSCGNVGKERGDEILIRVPLRLDVKTPMAQQGGDSRIQAGNVVGVLKDVNQTCFDYQREAARRTVCRIAAQTLVRDKDYGLAVSYCSSAEDWQGLGRVVDRLLDEYIVSGPTAFAQYASDIAPSLQNISIQHPSSQGVFIHRLMFAVRYSHFLQLRMKHDLQNAASDLVTLFRDDVAPKSWWAVMFCDAVDLLQYRTSLLFSTAGATELLSKLEEIFTRSSQGSGGDYLDILTRTIKGGGHKEALDRLKIVRLALARYFARSAVLSA</sequence>
<evidence type="ECO:0000256" key="2">
    <source>
        <dbReference type="ARBA" id="ARBA00005573"/>
    </source>
</evidence>
<name>A0AAD6YNE0_9AGAR</name>
<dbReference type="PANTHER" id="PTHR13373:SF21">
    <property type="entry name" value="NUCLEAR PORE COMPLEX PROTEIN NUP85"/>
    <property type="match status" value="1"/>
</dbReference>
<evidence type="ECO:0000313" key="11">
    <source>
        <dbReference type="Proteomes" id="UP001219525"/>
    </source>
</evidence>
<reference evidence="10" key="1">
    <citation type="submission" date="2023-03" db="EMBL/GenBank/DDBJ databases">
        <title>Massive genome expansion in bonnet fungi (Mycena s.s.) driven by repeated elements and novel gene families across ecological guilds.</title>
        <authorList>
            <consortium name="Lawrence Berkeley National Laboratory"/>
            <person name="Harder C.B."/>
            <person name="Miyauchi S."/>
            <person name="Viragh M."/>
            <person name="Kuo A."/>
            <person name="Thoen E."/>
            <person name="Andreopoulos B."/>
            <person name="Lu D."/>
            <person name="Skrede I."/>
            <person name="Drula E."/>
            <person name="Henrissat B."/>
            <person name="Morin E."/>
            <person name="Kohler A."/>
            <person name="Barry K."/>
            <person name="LaButti K."/>
            <person name="Morin E."/>
            <person name="Salamov A."/>
            <person name="Lipzen A."/>
            <person name="Mereny Z."/>
            <person name="Hegedus B."/>
            <person name="Baldrian P."/>
            <person name="Stursova M."/>
            <person name="Weitz H."/>
            <person name="Taylor A."/>
            <person name="Grigoriev I.V."/>
            <person name="Nagy L.G."/>
            <person name="Martin F."/>
            <person name="Kauserud H."/>
        </authorList>
    </citation>
    <scope>NUCLEOTIDE SEQUENCE</scope>
    <source>
        <strain evidence="10">9144</strain>
    </source>
</reference>
<dbReference type="PANTHER" id="PTHR13373">
    <property type="entry name" value="FROUNT PROTEIN-RELATED"/>
    <property type="match status" value="1"/>
</dbReference>
<dbReference type="GO" id="GO:0031965">
    <property type="term" value="C:nuclear membrane"/>
    <property type="evidence" value="ECO:0007669"/>
    <property type="project" value="UniProtKB-UniRule"/>
</dbReference>
<evidence type="ECO:0000256" key="3">
    <source>
        <dbReference type="ARBA" id="ARBA00022448"/>
    </source>
</evidence>
<comment type="caution">
    <text evidence="10">The sequence shown here is derived from an EMBL/GenBank/DDBJ whole genome shotgun (WGS) entry which is preliminary data.</text>
</comment>
<dbReference type="GO" id="GO:0017056">
    <property type="term" value="F:structural constituent of nuclear pore"/>
    <property type="evidence" value="ECO:0007669"/>
    <property type="project" value="TreeGrafter"/>
</dbReference>
<organism evidence="10 11">
    <name type="scientific">Mycena pura</name>
    <dbReference type="NCBI Taxonomy" id="153505"/>
    <lineage>
        <taxon>Eukaryota</taxon>
        <taxon>Fungi</taxon>
        <taxon>Dikarya</taxon>
        <taxon>Basidiomycota</taxon>
        <taxon>Agaricomycotina</taxon>
        <taxon>Agaricomycetes</taxon>
        <taxon>Agaricomycetidae</taxon>
        <taxon>Agaricales</taxon>
        <taxon>Marasmiineae</taxon>
        <taxon>Mycenaceae</taxon>
        <taxon>Mycena</taxon>
    </lineage>
</organism>
<evidence type="ECO:0000256" key="1">
    <source>
        <dbReference type="ARBA" id="ARBA00004567"/>
    </source>
</evidence>
<keyword evidence="6 9" id="KW-0811">Translocation</keyword>
<evidence type="ECO:0000256" key="6">
    <source>
        <dbReference type="ARBA" id="ARBA00023010"/>
    </source>
</evidence>
<keyword evidence="9" id="KW-0472">Membrane</keyword>
<dbReference type="AlphaFoldDB" id="A0AAD6YNE0"/>
<dbReference type="GO" id="GO:0006606">
    <property type="term" value="P:protein import into nucleus"/>
    <property type="evidence" value="ECO:0007669"/>
    <property type="project" value="TreeGrafter"/>
</dbReference>
<gene>
    <name evidence="10" type="ORF">GGX14DRAFT_649285</name>
</gene>
<proteinExistence type="inferred from homology"/>
<comment type="subunit">
    <text evidence="9">Component of the nuclear pore complex (NPC).</text>
</comment>
<keyword evidence="4 9" id="KW-0509">mRNA transport</keyword>
<dbReference type="InterPro" id="IPR011502">
    <property type="entry name" value="Nucleoporin_Nup85"/>
</dbReference>
<dbReference type="GO" id="GO:0006406">
    <property type="term" value="P:mRNA export from nucleus"/>
    <property type="evidence" value="ECO:0007669"/>
    <property type="project" value="TreeGrafter"/>
</dbReference>
<keyword evidence="7 9" id="KW-0906">Nuclear pore complex</keyword>
<accession>A0AAD6YNE0</accession>
<dbReference type="GO" id="GO:0031080">
    <property type="term" value="C:nuclear pore outer ring"/>
    <property type="evidence" value="ECO:0007669"/>
    <property type="project" value="TreeGrafter"/>
</dbReference>
<protein>
    <recommendedName>
        <fullName evidence="9">Nuclear pore complex protein Nup85</fullName>
    </recommendedName>
</protein>
<dbReference type="GO" id="GO:0045893">
    <property type="term" value="P:positive regulation of DNA-templated transcription"/>
    <property type="evidence" value="ECO:0007669"/>
    <property type="project" value="TreeGrafter"/>
</dbReference>
<evidence type="ECO:0000256" key="8">
    <source>
        <dbReference type="ARBA" id="ARBA00023242"/>
    </source>
</evidence>
<evidence type="ECO:0000256" key="9">
    <source>
        <dbReference type="RuleBase" id="RU365073"/>
    </source>
</evidence>
<comment type="subcellular location">
    <subcellularLocation>
        <location evidence="1 9">Nucleus</location>
        <location evidence="1 9">Nuclear pore complex</location>
    </subcellularLocation>
</comment>
<evidence type="ECO:0000256" key="4">
    <source>
        <dbReference type="ARBA" id="ARBA00022816"/>
    </source>
</evidence>
<evidence type="ECO:0000313" key="10">
    <source>
        <dbReference type="EMBL" id="KAJ7224268.1"/>
    </source>
</evidence>
<dbReference type="Pfam" id="PF07575">
    <property type="entry name" value="Nucleopor_Nup85"/>
    <property type="match status" value="2"/>
</dbReference>
<evidence type="ECO:0000256" key="7">
    <source>
        <dbReference type="ARBA" id="ARBA00023132"/>
    </source>
</evidence>